<dbReference type="OrthoDB" id="10373039at2759"/>
<keyword evidence="3" id="KW-1185">Reference proteome</keyword>
<evidence type="ECO:0000313" key="2">
    <source>
        <dbReference type="EMBL" id="RSH94384.1"/>
    </source>
</evidence>
<proteinExistence type="predicted"/>
<evidence type="ECO:0000313" key="3">
    <source>
        <dbReference type="Proteomes" id="UP000279259"/>
    </source>
</evidence>
<accession>A0A427YTD1</accession>
<dbReference type="EMBL" id="RSCD01000002">
    <property type="protein sequence ID" value="RSH94384.1"/>
    <property type="molecule type" value="Genomic_DNA"/>
</dbReference>
<feature type="region of interest" description="Disordered" evidence="1">
    <location>
        <begin position="35"/>
        <end position="86"/>
    </location>
</feature>
<protein>
    <submittedName>
        <fullName evidence="2">Uncharacterized protein</fullName>
    </submittedName>
</protein>
<gene>
    <name evidence="2" type="ORF">EHS25_004187</name>
</gene>
<name>A0A427YTD1_9TREE</name>
<comment type="caution">
    <text evidence="2">The sequence shown here is derived from an EMBL/GenBank/DDBJ whole genome shotgun (WGS) entry which is preliminary data.</text>
</comment>
<dbReference type="Proteomes" id="UP000279259">
    <property type="component" value="Unassembled WGS sequence"/>
</dbReference>
<dbReference type="AlphaFoldDB" id="A0A427YTD1"/>
<reference evidence="2 3" key="1">
    <citation type="submission" date="2018-11" db="EMBL/GenBank/DDBJ databases">
        <title>Genome sequence of Saitozyma podzolica DSM 27192.</title>
        <authorList>
            <person name="Aliyu H."/>
            <person name="Gorte O."/>
            <person name="Ochsenreither K."/>
        </authorList>
    </citation>
    <scope>NUCLEOTIDE SEQUENCE [LARGE SCALE GENOMIC DNA]</scope>
    <source>
        <strain evidence="2 3">DSM 27192</strain>
    </source>
</reference>
<sequence>MSAMSTCPQQTLPPPFTFGVLDRSSTAPQAVASYATIQRRPAGRTARSRPSRPPALTRVPLGQRAIPPPPTASSTDRPAPAKRRRTVVPATGALTTSPLRNCDPSTMASTTPVALISRSHTPGSQELNHFFAATIPPNTLMAPVSSHHRLMYATQAGPHDSVAGSWVTNDLLGGVFDLGPVPAAQEQHLSHGNLGLSEPWWQFIQPQHLEADKTGTALMDPELAEALYLLENHQFY</sequence>
<organism evidence="2 3">
    <name type="scientific">Saitozyma podzolica</name>
    <dbReference type="NCBI Taxonomy" id="1890683"/>
    <lineage>
        <taxon>Eukaryota</taxon>
        <taxon>Fungi</taxon>
        <taxon>Dikarya</taxon>
        <taxon>Basidiomycota</taxon>
        <taxon>Agaricomycotina</taxon>
        <taxon>Tremellomycetes</taxon>
        <taxon>Tremellales</taxon>
        <taxon>Trimorphomycetaceae</taxon>
        <taxon>Saitozyma</taxon>
    </lineage>
</organism>
<evidence type="ECO:0000256" key="1">
    <source>
        <dbReference type="SAM" id="MobiDB-lite"/>
    </source>
</evidence>